<evidence type="ECO:0000313" key="2">
    <source>
        <dbReference type="EMBL" id="KTB46131.1"/>
    </source>
</evidence>
<proteinExistence type="predicted"/>
<comment type="caution">
    <text evidence="1">The sequence shown here is derived from an EMBL/GenBank/DDBJ whole genome shotgun (WGS) entry which is preliminary data.</text>
</comment>
<gene>
    <name evidence="2" type="ORF">WG66_1293</name>
    <name evidence="1" type="ORF">WG66_2475</name>
</gene>
<dbReference type="Proteomes" id="UP000054988">
    <property type="component" value="Unassembled WGS sequence"/>
</dbReference>
<evidence type="ECO:0000313" key="1">
    <source>
        <dbReference type="EMBL" id="KTB44947.1"/>
    </source>
</evidence>
<reference evidence="1 3" key="1">
    <citation type="submission" date="2015-12" db="EMBL/GenBank/DDBJ databases">
        <title>Draft genome sequence of Moniliophthora roreri, the causal agent of frosty pod rot of cacao.</title>
        <authorList>
            <person name="Aime M.C."/>
            <person name="Diaz-Valderrama J.R."/>
            <person name="Kijpornyongpan T."/>
            <person name="Phillips-Mora W."/>
        </authorList>
    </citation>
    <scope>NUCLEOTIDE SEQUENCE [LARGE SCALE GENOMIC DNA]</scope>
    <source>
        <strain evidence="1 3">MCA 2952</strain>
    </source>
</reference>
<protein>
    <submittedName>
        <fullName evidence="1">Uncharacterized protein</fullName>
    </submittedName>
</protein>
<accession>A0A0W0G8Q3</accession>
<organism evidence="1 3">
    <name type="scientific">Moniliophthora roreri</name>
    <name type="common">Frosty pod rot fungus</name>
    <name type="synonym">Monilia roreri</name>
    <dbReference type="NCBI Taxonomy" id="221103"/>
    <lineage>
        <taxon>Eukaryota</taxon>
        <taxon>Fungi</taxon>
        <taxon>Dikarya</taxon>
        <taxon>Basidiomycota</taxon>
        <taxon>Agaricomycotina</taxon>
        <taxon>Agaricomycetes</taxon>
        <taxon>Agaricomycetidae</taxon>
        <taxon>Agaricales</taxon>
        <taxon>Marasmiineae</taxon>
        <taxon>Marasmiaceae</taxon>
        <taxon>Moniliophthora</taxon>
    </lineage>
</organism>
<dbReference type="EMBL" id="LATX01000820">
    <property type="protein sequence ID" value="KTB44947.1"/>
    <property type="molecule type" value="Genomic_DNA"/>
</dbReference>
<name>A0A0W0G8Q3_MONRR</name>
<sequence>MQPQPQNYNPSLGLGFDSGPSPGDIARVQAQAGVNGAFGNAATDIFLNNVLVVLIVHFHLDT</sequence>
<dbReference type="EMBL" id="LATX01000487">
    <property type="protein sequence ID" value="KTB46131.1"/>
    <property type="molecule type" value="Genomic_DNA"/>
</dbReference>
<dbReference type="AlphaFoldDB" id="A0A0W0G8Q3"/>
<evidence type="ECO:0000313" key="3">
    <source>
        <dbReference type="Proteomes" id="UP000054988"/>
    </source>
</evidence>